<protein>
    <recommendedName>
        <fullName evidence="1">SMODS-associated and fused to various effectors domain-containing protein</fullName>
    </recommendedName>
</protein>
<comment type="caution">
    <text evidence="2">The sequence shown here is derived from an EMBL/GenBank/DDBJ whole genome shotgun (WGS) entry which is preliminary data.</text>
</comment>
<name>A0A0R3N5H8_9BRAD</name>
<reference evidence="2 3" key="1">
    <citation type="submission" date="2014-03" db="EMBL/GenBank/DDBJ databases">
        <title>Bradyrhizobium valentinum sp. nov., isolated from effective nodules of Lupinus mariae-josephae, a lupine endemic of basic-lime soils in Eastern Spain.</title>
        <authorList>
            <person name="Duran D."/>
            <person name="Rey L."/>
            <person name="Navarro A."/>
            <person name="Busquets A."/>
            <person name="Imperial J."/>
            <person name="Ruiz-Argueso T."/>
        </authorList>
    </citation>
    <scope>NUCLEOTIDE SEQUENCE [LARGE SCALE GENOMIC DNA]</scope>
    <source>
        <strain evidence="2 3">CCBAU 23086</strain>
    </source>
</reference>
<dbReference type="InterPro" id="IPR040836">
    <property type="entry name" value="SAVED"/>
</dbReference>
<feature type="domain" description="SMODS-associated and fused to various effectors" evidence="1">
    <location>
        <begin position="189"/>
        <end position="371"/>
    </location>
</feature>
<evidence type="ECO:0000313" key="3">
    <source>
        <dbReference type="Proteomes" id="UP000051660"/>
    </source>
</evidence>
<dbReference type="Pfam" id="PF18145">
    <property type="entry name" value="SAVED"/>
    <property type="match status" value="1"/>
</dbReference>
<sequence>MKKAPRKPIPAKVQNVLWARAAGRCQYAGCNKLLIGEQVSGARNANTSYIAHIVGDSPDGPRGDPVLSPKLAHDLDNLMLACDPHHRVIDREMVDAHSVEVLREMKRRHEERIRTVTGIDEDKASHVIRYAAKIGSNESPVEKGAVKWSMIPERYPLDDGWIDLDLVALELRDDDPAYWPTHVKNLQTVFGEKVRGRMERQEIKRLAVFGLAPIPLLFELGRLISDIATAEVRQFLRDPKGWKWDATSPPVRYELHRPDRTGKLVALKLETSAPVVDERVVKVLGPDASIWSISAAGAHNDIVRRPEDVAAFAKLFRKTLDDIKLAHGEDTTVNVFPAVPVSIAVEAGRSWQPKAHPSLNIYDQNWKLNGFALAHRLEHAR</sequence>
<organism evidence="2 3">
    <name type="scientific">Bradyrhizobium lablabi</name>
    <dbReference type="NCBI Taxonomy" id="722472"/>
    <lineage>
        <taxon>Bacteria</taxon>
        <taxon>Pseudomonadati</taxon>
        <taxon>Pseudomonadota</taxon>
        <taxon>Alphaproteobacteria</taxon>
        <taxon>Hyphomicrobiales</taxon>
        <taxon>Nitrobacteraceae</taxon>
        <taxon>Bradyrhizobium</taxon>
    </lineage>
</organism>
<accession>A0A0R3N5H8</accession>
<evidence type="ECO:0000313" key="2">
    <source>
        <dbReference type="EMBL" id="KRR25455.1"/>
    </source>
</evidence>
<dbReference type="NCBIfam" id="NF033611">
    <property type="entry name" value="SAVED"/>
    <property type="match status" value="1"/>
</dbReference>
<evidence type="ECO:0000259" key="1">
    <source>
        <dbReference type="Pfam" id="PF18145"/>
    </source>
</evidence>
<proteinExistence type="predicted"/>
<dbReference type="EMBL" id="LLYB01000057">
    <property type="protein sequence ID" value="KRR25455.1"/>
    <property type="molecule type" value="Genomic_DNA"/>
</dbReference>
<dbReference type="Proteomes" id="UP000051660">
    <property type="component" value="Unassembled WGS sequence"/>
</dbReference>
<gene>
    <name evidence="2" type="ORF">CQ14_09785</name>
</gene>
<dbReference type="AlphaFoldDB" id="A0A0R3N5H8"/>